<keyword evidence="6" id="KW-0255">Endonuclease</keyword>
<dbReference type="CDD" id="cd09276">
    <property type="entry name" value="Rnase_HI_RT_non_LTR"/>
    <property type="match status" value="1"/>
</dbReference>
<reference evidence="9" key="2">
    <citation type="submission" date="2022-06" db="UniProtKB">
        <authorList>
            <consortium name="EnsemblMetazoa"/>
        </authorList>
    </citation>
    <scope>IDENTIFICATION</scope>
</reference>
<dbReference type="PANTHER" id="PTHR10642:SF26">
    <property type="entry name" value="RIBONUCLEASE H1"/>
    <property type="match status" value="1"/>
</dbReference>
<dbReference type="SUPFAM" id="SSF53098">
    <property type="entry name" value="Ribonuclease H-like"/>
    <property type="match status" value="1"/>
</dbReference>
<protein>
    <recommendedName>
        <fullName evidence="3">ribonuclease H</fullName>
        <ecNumber evidence="3">3.1.26.4</ecNumber>
    </recommendedName>
</protein>
<evidence type="ECO:0000256" key="6">
    <source>
        <dbReference type="ARBA" id="ARBA00022759"/>
    </source>
</evidence>
<dbReference type="InterPro" id="IPR036397">
    <property type="entry name" value="RNaseH_sf"/>
</dbReference>
<dbReference type="InterPro" id="IPR002156">
    <property type="entry name" value="RNaseH_domain"/>
</dbReference>
<keyword evidence="7" id="KW-0378">Hydrolase</keyword>
<evidence type="ECO:0000259" key="8">
    <source>
        <dbReference type="PROSITE" id="PS50879"/>
    </source>
</evidence>
<proteinExistence type="inferred from homology"/>
<dbReference type="AlphaFoldDB" id="A0A8R2JRP0"/>
<name>A0A8R2JRP0_ACYPI</name>
<comment type="catalytic activity">
    <reaction evidence="1">
        <text>Endonucleolytic cleavage to 5'-phosphomonoester.</text>
        <dbReference type="EC" id="3.1.26.4"/>
    </reaction>
</comment>
<dbReference type="EnsemblMetazoa" id="XM_029488985.1">
    <property type="protein sequence ID" value="XP_029344845.1"/>
    <property type="gene ID" value="LOC115034012"/>
</dbReference>
<evidence type="ECO:0000256" key="4">
    <source>
        <dbReference type="ARBA" id="ARBA00022722"/>
    </source>
</evidence>
<dbReference type="GO" id="GO:0003676">
    <property type="term" value="F:nucleic acid binding"/>
    <property type="evidence" value="ECO:0007669"/>
    <property type="project" value="InterPro"/>
</dbReference>
<dbReference type="PANTHER" id="PTHR10642">
    <property type="entry name" value="RIBONUCLEASE H1"/>
    <property type="match status" value="1"/>
</dbReference>
<dbReference type="GO" id="GO:0046872">
    <property type="term" value="F:metal ion binding"/>
    <property type="evidence" value="ECO:0007669"/>
    <property type="project" value="UniProtKB-KW"/>
</dbReference>
<dbReference type="PROSITE" id="PS50879">
    <property type="entry name" value="RNASE_H_1"/>
    <property type="match status" value="1"/>
</dbReference>
<dbReference type="InterPro" id="IPR012337">
    <property type="entry name" value="RNaseH-like_sf"/>
</dbReference>
<dbReference type="InterPro" id="IPR050092">
    <property type="entry name" value="RNase_H"/>
</dbReference>
<evidence type="ECO:0000313" key="9">
    <source>
        <dbReference type="EnsemblMetazoa" id="XP_029344845.1"/>
    </source>
</evidence>
<dbReference type="Proteomes" id="UP000007819">
    <property type="component" value="Chromosome A2"/>
</dbReference>
<reference evidence="10" key="1">
    <citation type="submission" date="2010-06" db="EMBL/GenBank/DDBJ databases">
        <authorList>
            <person name="Jiang H."/>
            <person name="Abraham K."/>
            <person name="Ali S."/>
            <person name="Alsbrooks S.L."/>
            <person name="Anim B.N."/>
            <person name="Anosike U.S."/>
            <person name="Attaway T."/>
            <person name="Bandaranaike D.P."/>
            <person name="Battles P.K."/>
            <person name="Bell S.N."/>
            <person name="Bell A.V."/>
            <person name="Beltran B."/>
            <person name="Bickham C."/>
            <person name="Bustamante Y."/>
            <person name="Caleb T."/>
            <person name="Canada A."/>
            <person name="Cardenas V."/>
            <person name="Carter K."/>
            <person name="Chacko J."/>
            <person name="Chandrabose M.N."/>
            <person name="Chavez D."/>
            <person name="Chavez A."/>
            <person name="Chen L."/>
            <person name="Chu H.-S."/>
            <person name="Claassen K.J."/>
            <person name="Cockrell R."/>
            <person name="Collins M."/>
            <person name="Cooper J.A."/>
            <person name="Cree A."/>
            <person name="Curry S.M."/>
            <person name="Da Y."/>
            <person name="Dao M.D."/>
            <person name="Das B."/>
            <person name="Davila M.-L."/>
            <person name="Davy-Carroll L."/>
            <person name="Denson S."/>
            <person name="Dinh H."/>
            <person name="Ebong V.E."/>
            <person name="Edwards J.R."/>
            <person name="Egan A."/>
            <person name="El-Daye J."/>
            <person name="Escobedo L."/>
            <person name="Fernandez S."/>
            <person name="Fernando P.R."/>
            <person name="Flagg N."/>
            <person name="Forbes L.D."/>
            <person name="Fowler R.G."/>
            <person name="Fu Q."/>
            <person name="Gabisi R.A."/>
            <person name="Ganer J."/>
            <person name="Garbino Pronczuk A."/>
            <person name="Garcia R.M."/>
            <person name="Garner T."/>
            <person name="Garrett T.E."/>
            <person name="Gonzalez D.A."/>
            <person name="Hamid H."/>
            <person name="Hawkins E.S."/>
            <person name="Hirani K."/>
            <person name="Hogues M.E."/>
            <person name="Hollins B."/>
            <person name="Hsiao C.-H."/>
            <person name="Jabil R."/>
            <person name="James M.L."/>
            <person name="Jhangiani S.N."/>
            <person name="Johnson B."/>
            <person name="Johnson Q."/>
            <person name="Joshi V."/>
            <person name="Kalu J.B."/>
            <person name="Kam C."/>
            <person name="Kashfia A."/>
            <person name="Keebler J."/>
            <person name="Kisamo H."/>
            <person name="Kovar C.L."/>
            <person name="Lago L.A."/>
            <person name="Lai C.-Y."/>
            <person name="Laidlaw J."/>
            <person name="Lara F."/>
            <person name="Le T.-K."/>
            <person name="Lee S.L."/>
            <person name="Legall F.H."/>
            <person name="Lemon S.J."/>
            <person name="Lewis L.R."/>
            <person name="Li B."/>
            <person name="Liu Y."/>
            <person name="Liu Y.-S."/>
            <person name="Lopez J."/>
            <person name="Lozado R.J."/>
            <person name="Lu J."/>
            <person name="Madu R.C."/>
            <person name="Maheshwari M."/>
            <person name="Maheshwari R."/>
            <person name="Malloy K."/>
            <person name="Martinez E."/>
            <person name="Mathew T."/>
            <person name="Mercado I.C."/>
            <person name="Mercado C."/>
            <person name="Meyer B."/>
            <person name="Montgomery K."/>
            <person name="Morgan M.B."/>
            <person name="Munidasa M."/>
            <person name="Nazareth L.V."/>
            <person name="Nelson J."/>
            <person name="Ng B.M."/>
            <person name="Nguyen N.B."/>
            <person name="Nguyen P.Q."/>
            <person name="Nguyen T."/>
            <person name="Obregon M."/>
            <person name="Okwuonu G.O."/>
            <person name="Onwere C.G."/>
            <person name="Orozco G."/>
            <person name="Parra A."/>
            <person name="Patel S."/>
            <person name="Patil S."/>
            <person name="Perez A."/>
            <person name="Perez Y."/>
            <person name="Pham C."/>
            <person name="Primus E.L."/>
            <person name="Pu L.-L."/>
            <person name="Puazo M."/>
            <person name="Qin X."/>
            <person name="Quiroz J.B."/>
            <person name="Reese J."/>
            <person name="Richards S."/>
            <person name="Rives C.M."/>
            <person name="Robberts R."/>
            <person name="Ruiz S.J."/>
            <person name="Ruiz M.J."/>
            <person name="Santibanez J."/>
            <person name="Schneider B.W."/>
            <person name="Sisson I."/>
            <person name="Smith M."/>
            <person name="Sodergren E."/>
            <person name="Song X.-Z."/>
            <person name="Song B.B."/>
            <person name="Summersgill H."/>
            <person name="Thelus R."/>
            <person name="Thornton R.D."/>
            <person name="Trejos Z.Y."/>
            <person name="Usmani K."/>
            <person name="Vattathil S."/>
            <person name="Villasana D."/>
            <person name="Walker D.L."/>
            <person name="Wang S."/>
            <person name="Wang K."/>
            <person name="White C.S."/>
            <person name="Williams A.C."/>
            <person name="Williamson J."/>
            <person name="Wilson K."/>
            <person name="Woghiren I.O."/>
            <person name="Woodworth J.R."/>
            <person name="Worley K.C."/>
            <person name="Wright R.A."/>
            <person name="Wu W."/>
            <person name="Young L."/>
            <person name="Zhang L."/>
            <person name="Zhang J."/>
            <person name="Zhu Y."/>
            <person name="Muzny D.M."/>
            <person name="Weinstock G."/>
            <person name="Gibbs R.A."/>
        </authorList>
    </citation>
    <scope>NUCLEOTIDE SEQUENCE [LARGE SCALE GENOMIC DNA]</scope>
    <source>
        <strain evidence="10">LSR1</strain>
    </source>
</reference>
<comment type="similarity">
    <text evidence="2">Belongs to the RNase H family.</text>
</comment>
<dbReference type="OrthoDB" id="6615482at2759"/>
<feature type="domain" description="RNase H type-1" evidence="8">
    <location>
        <begin position="7"/>
        <end position="135"/>
    </location>
</feature>
<evidence type="ECO:0000313" key="10">
    <source>
        <dbReference type="Proteomes" id="UP000007819"/>
    </source>
</evidence>
<dbReference type="GeneID" id="115034012"/>
<evidence type="ECO:0000256" key="5">
    <source>
        <dbReference type="ARBA" id="ARBA00022723"/>
    </source>
</evidence>
<dbReference type="RefSeq" id="XP_029344845.1">
    <property type="nucleotide sequence ID" value="XM_029488985.1"/>
</dbReference>
<dbReference type="GO" id="GO:0043137">
    <property type="term" value="P:DNA replication, removal of RNA primer"/>
    <property type="evidence" value="ECO:0007669"/>
    <property type="project" value="TreeGrafter"/>
</dbReference>
<accession>A0A8R2JRP0</accession>
<keyword evidence="4" id="KW-0540">Nuclease</keyword>
<sequence>MEILSSKQQHALIYTDASIVENRVGMAIIHGDTHIQWKLSNKCSIYTAEALAILKAIEFATNKVEANQIIILSDSLSSLMSIQNHWKPTDLARKILNAHTTASFAGKQISYMWIPGHCNIEGNELADKAAKQAHLANNPLTSPIEPP</sequence>
<dbReference type="KEGG" id="api:115034012"/>
<dbReference type="Gene3D" id="3.30.420.10">
    <property type="entry name" value="Ribonuclease H-like superfamily/Ribonuclease H"/>
    <property type="match status" value="1"/>
</dbReference>
<dbReference type="GO" id="GO:0004523">
    <property type="term" value="F:RNA-DNA hybrid ribonuclease activity"/>
    <property type="evidence" value="ECO:0007669"/>
    <property type="project" value="UniProtKB-EC"/>
</dbReference>
<evidence type="ECO:0000256" key="2">
    <source>
        <dbReference type="ARBA" id="ARBA00005300"/>
    </source>
</evidence>
<keyword evidence="10" id="KW-1185">Reference proteome</keyword>
<keyword evidence="5" id="KW-0479">Metal-binding</keyword>
<dbReference type="Pfam" id="PF00075">
    <property type="entry name" value="RNase_H"/>
    <property type="match status" value="1"/>
</dbReference>
<dbReference type="EC" id="3.1.26.4" evidence="3"/>
<organism evidence="9 10">
    <name type="scientific">Acyrthosiphon pisum</name>
    <name type="common">Pea aphid</name>
    <dbReference type="NCBI Taxonomy" id="7029"/>
    <lineage>
        <taxon>Eukaryota</taxon>
        <taxon>Metazoa</taxon>
        <taxon>Ecdysozoa</taxon>
        <taxon>Arthropoda</taxon>
        <taxon>Hexapoda</taxon>
        <taxon>Insecta</taxon>
        <taxon>Pterygota</taxon>
        <taxon>Neoptera</taxon>
        <taxon>Paraneoptera</taxon>
        <taxon>Hemiptera</taxon>
        <taxon>Sternorrhyncha</taxon>
        <taxon>Aphidomorpha</taxon>
        <taxon>Aphidoidea</taxon>
        <taxon>Aphididae</taxon>
        <taxon>Macrosiphini</taxon>
        <taxon>Acyrthosiphon</taxon>
    </lineage>
</organism>
<evidence type="ECO:0000256" key="3">
    <source>
        <dbReference type="ARBA" id="ARBA00012180"/>
    </source>
</evidence>
<evidence type="ECO:0000256" key="1">
    <source>
        <dbReference type="ARBA" id="ARBA00000077"/>
    </source>
</evidence>
<evidence type="ECO:0000256" key="7">
    <source>
        <dbReference type="ARBA" id="ARBA00022801"/>
    </source>
</evidence>